<dbReference type="OrthoDB" id="2438411at2759"/>
<dbReference type="Proteomes" id="UP000789508">
    <property type="component" value="Unassembled WGS sequence"/>
</dbReference>
<dbReference type="EMBL" id="CAJVPS010026508">
    <property type="protein sequence ID" value="CAG8721653.1"/>
    <property type="molecule type" value="Genomic_DNA"/>
</dbReference>
<organism evidence="1 2">
    <name type="scientific">Ambispora leptoticha</name>
    <dbReference type="NCBI Taxonomy" id="144679"/>
    <lineage>
        <taxon>Eukaryota</taxon>
        <taxon>Fungi</taxon>
        <taxon>Fungi incertae sedis</taxon>
        <taxon>Mucoromycota</taxon>
        <taxon>Glomeromycotina</taxon>
        <taxon>Glomeromycetes</taxon>
        <taxon>Archaeosporales</taxon>
        <taxon>Ambisporaceae</taxon>
        <taxon>Ambispora</taxon>
    </lineage>
</organism>
<protein>
    <submittedName>
        <fullName evidence="1">2267_t:CDS:1</fullName>
    </submittedName>
</protein>
<reference evidence="1" key="1">
    <citation type="submission" date="2021-06" db="EMBL/GenBank/DDBJ databases">
        <authorList>
            <person name="Kallberg Y."/>
            <person name="Tangrot J."/>
            <person name="Rosling A."/>
        </authorList>
    </citation>
    <scope>NUCLEOTIDE SEQUENCE</scope>
    <source>
        <strain evidence="1">FL130A</strain>
    </source>
</reference>
<proteinExistence type="predicted"/>
<feature type="non-terminal residue" evidence="1">
    <location>
        <position position="1"/>
    </location>
</feature>
<name>A0A9N9NBB8_9GLOM</name>
<comment type="caution">
    <text evidence="1">The sequence shown here is derived from an EMBL/GenBank/DDBJ whole genome shotgun (WGS) entry which is preliminary data.</text>
</comment>
<feature type="non-terminal residue" evidence="1">
    <location>
        <position position="59"/>
    </location>
</feature>
<keyword evidence="2" id="KW-1185">Reference proteome</keyword>
<accession>A0A9N9NBB8</accession>
<evidence type="ECO:0000313" key="2">
    <source>
        <dbReference type="Proteomes" id="UP000789508"/>
    </source>
</evidence>
<dbReference type="AlphaFoldDB" id="A0A9N9NBB8"/>
<gene>
    <name evidence="1" type="ORF">ALEPTO_LOCUS12281</name>
</gene>
<evidence type="ECO:0000313" key="1">
    <source>
        <dbReference type="EMBL" id="CAG8721653.1"/>
    </source>
</evidence>
<sequence>IYHLATLDEDVDLRRLPTAYSTSYPPKPGLCDYCKSPLGENNGMALICGHGYHFVCYNG</sequence>